<dbReference type="NCBIfam" id="NF041025">
    <property type="entry name" value="antiphage_deaminase"/>
    <property type="match status" value="1"/>
</dbReference>
<keyword evidence="2" id="KW-0479">Metal-binding</keyword>
<name>A0A6B9FK02_9HYPH</name>
<evidence type="ECO:0000256" key="2">
    <source>
        <dbReference type="ARBA" id="ARBA00022723"/>
    </source>
</evidence>
<dbReference type="KEGG" id="mmes:MMSR116_14225"/>
<dbReference type="GO" id="GO:0008270">
    <property type="term" value="F:zinc ion binding"/>
    <property type="evidence" value="ECO:0007669"/>
    <property type="project" value="InterPro"/>
</dbReference>
<dbReference type="EMBL" id="CP043538">
    <property type="protein sequence ID" value="QGY02910.1"/>
    <property type="molecule type" value="Genomic_DNA"/>
</dbReference>
<dbReference type="Gene3D" id="3.40.140.10">
    <property type="entry name" value="Cytidine Deaminase, domain 2"/>
    <property type="match status" value="1"/>
</dbReference>
<dbReference type="InterPro" id="IPR016192">
    <property type="entry name" value="APOBEC/CMP_deaminase_Zn-bd"/>
</dbReference>
<protein>
    <submittedName>
        <fullName evidence="7">Deoxycytidylate deaminase</fullName>
    </submittedName>
</protein>
<feature type="region of interest" description="Disordered" evidence="5">
    <location>
        <begin position="1"/>
        <end position="22"/>
    </location>
</feature>
<evidence type="ECO:0000313" key="8">
    <source>
        <dbReference type="Proteomes" id="UP000012488"/>
    </source>
</evidence>
<gene>
    <name evidence="7" type="ORF">MMSR116_14225</name>
</gene>
<reference evidence="7 8" key="1">
    <citation type="journal article" date="2012" name="Genet. Mol. Biol.">
        <title>Analysis of 16S rRNA and mxaF genes revealing insights into Methylobacterium niche-specific plant association.</title>
        <authorList>
            <person name="Dourado M.N."/>
            <person name="Andreote F.D."/>
            <person name="Dini-Andreote F."/>
            <person name="Conti R."/>
            <person name="Araujo J.M."/>
            <person name="Araujo W.L."/>
        </authorList>
    </citation>
    <scope>NUCLEOTIDE SEQUENCE [LARGE SCALE GENOMIC DNA]</scope>
    <source>
        <strain evidence="7 8">SR1.6/6</strain>
    </source>
</reference>
<organism evidence="7 8">
    <name type="scientific">Methylobacterium mesophilicum SR1.6/6</name>
    <dbReference type="NCBI Taxonomy" id="908290"/>
    <lineage>
        <taxon>Bacteria</taxon>
        <taxon>Pseudomonadati</taxon>
        <taxon>Pseudomonadota</taxon>
        <taxon>Alphaproteobacteria</taxon>
        <taxon>Hyphomicrobiales</taxon>
        <taxon>Methylobacteriaceae</taxon>
        <taxon>Methylobacterium</taxon>
    </lineage>
</organism>
<dbReference type="InterPro" id="IPR002125">
    <property type="entry name" value="CMP_dCMP_dom"/>
</dbReference>
<comment type="similarity">
    <text evidence="1">Belongs to the cytidine and deoxycytidylate deaminase family.</text>
</comment>
<evidence type="ECO:0000256" key="4">
    <source>
        <dbReference type="ARBA" id="ARBA00022833"/>
    </source>
</evidence>
<dbReference type="InterPro" id="IPR016193">
    <property type="entry name" value="Cytidine_deaminase-like"/>
</dbReference>
<dbReference type="Pfam" id="PF00383">
    <property type="entry name" value="dCMP_cyt_deam_1"/>
    <property type="match status" value="1"/>
</dbReference>
<dbReference type="Proteomes" id="UP000012488">
    <property type="component" value="Chromosome"/>
</dbReference>
<feature type="domain" description="CMP/dCMP-type deaminase" evidence="6">
    <location>
        <begin position="272"/>
        <end position="449"/>
    </location>
</feature>
<dbReference type="SUPFAM" id="SSF53927">
    <property type="entry name" value="Cytidine deaminase-like"/>
    <property type="match status" value="1"/>
</dbReference>
<keyword evidence="3" id="KW-0378">Hydrolase</keyword>
<evidence type="ECO:0000256" key="5">
    <source>
        <dbReference type="SAM" id="MobiDB-lite"/>
    </source>
</evidence>
<sequence length="550" mass="59157">MPDAATTGRLPTAAGPRPGETSQSLLRSFRANELFIAVVGPGGSGAGRAAQIVKEFLETQSVGDGGYEVRIVKASAEIKAWARNNGRDLGPAGGRKTLAGVVHMQDLGDAMRLAFGDNAAVARAVVARIRALRAEASGRPEGEIDGKPRAYIIDSLRHPAEAHLLRRIYQDAFTLVGVVCDDDARHGRLTRELFDFNDRGRQETRRAVTAFMDRDGDAPESHGQHVVDTFHEADFFVDNSKDAGDDPKNTGMNEPLRRLVRILTASDVIRPNVAETAMHQAHSAQLRSACLSRQVGAALVDAKGNIVATGTNDVPRAGGGLYGTDLDGEASDHRCAFRPDKFCSSNREQNEIIGELIDKYPALAEGREKSQAVAELRRTKIGGLIEFSRAVHAEMDAILTAARTGTSPRGCRLYVSTFPCHYCARHIVAAGIDEVQYIEPYPKSRAISLHCDAITTGVDGWEPPSGVQGSGSVGPARPGVAAPAANAKVLFHPFVGVAPRMYARAFLKDRDYKDKLTGDYRVGEPVWGGHSEALRVHYLDLESGLGALQA</sequence>
<dbReference type="PROSITE" id="PS51747">
    <property type="entry name" value="CYT_DCMP_DEAMINASES_2"/>
    <property type="match status" value="1"/>
</dbReference>
<dbReference type="OrthoDB" id="9788517at2"/>
<accession>A0A6B9FK02</accession>
<proteinExistence type="inferred from homology"/>
<dbReference type="Gene3D" id="3.40.50.300">
    <property type="entry name" value="P-loop containing nucleotide triphosphate hydrolases"/>
    <property type="match status" value="1"/>
</dbReference>
<dbReference type="PANTHER" id="PTHR11086:SF18">
    <property type="entry name" value="DEOXYCYTIDYLATE DEAMINASE"/>
    <property type="match status" value="1"/>
</dbReference>
<dbReference type="InterPro" id="IPR027417">
    <property type="entry name" value="P-loop_NTPase"/>
</dbReference>
<evidence type="ECO:0000256" key="1">
    <source>
        <dbReference type="ARBA" id="ARBA00006576"/>
    </source>
</evidence>
<reference evidence="7 8" key="2">
    <citation type="journal article" date="2013" name="Genome Announc.">
        <title>Draft Genome Sequence of Methylobacterium mesophilicum Strain SR1.6/6, Isolated from Citrus sinensis.</title>
        <authorList>
            <person name="Marinho Almeida D."/>
            <person name="Dini-Andreote F."/>
            <person name="Camargo Neves A.A."/>
            <person name="Juca Ramos R.T."/>
            <person name="Andreote F.D."/>
            <person name="Carneiro A.R."/>
            <person name="Oliveira de Souza Lima A."/>
            <person name="Caracciolo Gomes de Sa P.H."/>
            <person name="Ribeiro Barbosa M.S."/>
            <person name="Araujo W.L."/>
            <person name="Silva A."/>
        </authorList>
    </citation>
    <scope>NUCLEOTIDE SEQUENCE [LARGE SCALE GENOMIC DNA]</scope>
    <source>
        <strain evidence="7 8">SR1.6/6</strain>
    </source>
</reference>
<dbReference type="InterPro" id="IPR015517">
    <property type="entry name" value="dCMP_deaminase-rel"/>
</dbReference>
<dbReference type="GO" id="GO:0005737">
    <property type="term" value="C:cytoplasm"/>
    <property type="evidence" value="ECO:0007669"/>
    <property type="project" value="TreeGrafter"/>
</dbReference>
<evidence type="ECO:0000259" key="6">
    <source>
        <dbReference type="PROSITE" id="PS51747"/>
    </source>
</evidence>
<dbReference type="PROSITE" id="PS00903">
    <property type="entry name" value="CYT_DCMP_DEAMINASES_1"/>
    <property type="match status" value="1"/>
</dbReference>
<keyword evidence="4" id="KW-0862">Zinc</keyword>
<dbReference type="AlphaFoldDB" id="A0A6B9FK02"/>
<evidence type="ECO:0000256" key="3">
    <source>
        <dbReference type="ARBA" id="ARBA00022801"/>
    </source>
</evidence>
<dbReference type="GO" id="GO:0004132">
    <property type="term" value="F:dCMP deaminase activity"/>
    <property type="evidence" value="ECO:0007669"/>
    <property type="project" value="TreeGrafter"/>
</dbReference>
<evidence type="ECO:0000313" key="7">
    <source>
        <dbReference type="EMBL" id="QGY02910.1"/>
    </source>
</evidence>
<dbReference type="PANTHER" id="PTHR11086">
    <property type="entry name" value="DEOXYCYTIDYLATE DEAMINASE-RELATED"/>
    <property type="match status" value="1"/>
</dbReference>